<dbReference type="Gene3D" id="3.90.400.10">
    <property type="entry name" value="Oligo-1,6-glucosidase, Domain 2"/>
    <property type="match status" value="1"/>
</dbReference>
<dbReference type="PANTHER" id="PTHR10357:SF219">
    <property type="entry name" value="MALTOSE ALPHA-D-GLUCOSYLTRANSFERASE"/>
    <property type="match status" value="1"/>
</dbReference>
<dbReference type="CDD" id="cd11334">
    <property type="entry name" value="AmyAc_TreS"/>
    <property type="match status" value="1"/>
</dbReference>
<dbReference type="GO" id="GO:0046872">
    <property type="term" value="F:metal ion binding"/>
    <property type="evidence" value="ECO:0007669"/>
    <property type="project" value="UniProtKB-KW"/>
</dbReference>
<evidence type="ECO:0000256" key="5">
    <source>
        <dbReference type="ARBA" id="ARBA00022837"/>
    </source>
</evidence>
<reference evidence="9 10" key="1">
    <citation type="journal article" date="2016" name="Nat. Commun.">
        <title>Thousands of microbial genomes shed light on interconnected biogeochemical processes in an aquifer system.</title>
        <authorList>
            <person name="Anantharaman K."/>
            <person name="Brown C.T."/>
            <person name="Hug L.A."/>
            <person name="Sharon I."/>
            <person name="Castelle C.J."/>
            <person name="Probst A.J."/>
            <person name="Thomas B.C."/>
            <person name="Singh A."/>
            <person name="Wilkins M.J."/>
            <person name="Karaoz U."/>
            <person name="Brodie E.L."/>
            <person name="Williams K.H."/>
            <person name="Hubbard S.S."/>
            <person name="Banfield J.F."/>
        </authorList>
    </citation>
    <scope>NUCLEOTIDE SEQUENCE [LARGE SCALE GENOMIC DNA]</scope>
</reference>
<dbReference type="SMART" id="SM00642">
    <property type="entry name" value="Aamy"/>
    <property type="match status" value="1"/>
</dbReference>
<organism evidence="9 10">
    <name type="scientific">Candidatus Raymondbacteria bacterium RIFOXYD12_FULL_49_13</name>
    <dbReference type="NCBI Taxonomy" id="1817890"/>
    <lineage>
        <taxon>Bacteria</taxon>
        <taxon>Raymondiibacteriota</taxon>
    </lineage>
</organism>
<dbReference type="InterPro" id="IPR045857">
    <property type="entry name" value="O16G_dom_2"/>
</dbReference>
<dbReference type="Gene3D" id="2.60.40.1180">
    <property type="entry name" value="Golgi alpha-mannosidase II"/>
    <property type="match status" value="1"/>
</dbReference>
<evidence type="ECO:0000256" key="1">
    <source>
        <dbReference type="ARBA" id="ARBA00001595"/>
    </source>
</evidence>
<dbReference type="InterPro" id="IPR006047">
    <property type="entry name" value="GH13_cat_dom"/>
</dbReference>
<dbReference type="Gene3D" id="3.20.20.80">
    <property type="entry name" value="Glycosidases"/>
    <property type="match status" value="1"/>
</dbReference>
<keyword evidence="5" id="KW-0106">Calcium</keyword>
<evidence type="ECO:0000259" key="8">
    <source>
        <dbReference type="SMART" id="SM00642"/>
    </source>
</evidence>
<feature type="domain" description="Glycosyl hydrolase family 13 catalytic" evidence="8">
    <location>
        <begin position="21"/>
        <end position="421"/>
    </location>
</feature>
<evidence type="ECO:0000256" key="4">
    <source>
        <dbReference type="ARBA" id="ARBA00022723"/>
    </source>
</evidence>
<keyword evidence="9" id="KW-0808">Transferase</keyword>
<proteinExistence type="inferred from homology"/>
<dbReference type="NCBIfam" id="TIGR02456">
    <property type="entry name" value="treS_nterm"/>
    <property type="match status" value="1"/>
</dbReference>
<gene>
    <name evidence="9" type="ORF">A2519_12810</name>
</gene>
<dbReference type="SUPFAM" id="SSF51011">
    <property type="entry name" value="Glycosyl hydrolase domain"/>
    <property type="match status" value="1"/>
</dbReference>
<evidence type="ECO:0000313" key="9">
    <source>
        <dbReference type="EMBL" id="OGK00100.1"/>
    </source>
</evidence>
<keyword evidence="4" id="KW-0479">Metal-binding</keyword>
<comment type="similarity">
    <text evidence="2">Belongs to the glycosyl hydrolase 13 family. TreS subfamily.</text>
</comment>
<dbReference type="EMBL" id="MFYX01000154">
    <property type="protein sequence ID" value="OGK00100.1"/>
    <property type="molecule type" value="Genomic_DNA"/>
</dbReference>
<dbReference type="Gene3D" id="3.90.1200.10">
    <property type="match status" value="1"/>
</dbReference>
<dbReference type="InterPro" id="IPR017853">
    <property type="entry name" value="GH"/>
</dbReference>
<evidence type="ECO:0000313" key="10">
    <source>
        <dbReference type="Proteomes" id="UP000179243"/>
    </source>
</evidence>
<accession>A0A1F7F0C2</accession>
<evidence type="ECO:0000256" key="7">
    <source>
        <dbReference type="ARBA" id="ARBA00031378"/>
    </source>
</evidence>
<dbReference type="Pfam" id="PF16657">
    <property type="entry name" value="Malt_amylase_C"/>
    <property type="match status" value="1"/>
</dbReference>
<dbReference type="InterPro" id="IPR012810">
    <property type="entry name" value="TreS/a-amylase_N"/>
</dbReference>
<dbReference type="Pfam" id="PF00128">
    <property type="entry name" value="Alpha-amylase"/>
    <property type="match status" value="2"/>
</dbReference>
<dbReference type="Proteomes" id="UP000179243">
    <property type="component" value="Unassembled WGS sequence"/>
</dbReference>
<comment type="caution">
    <text evidence="9">The sequence shown here is derived from an EMBL/GenBank/DDBJ whole genome shotgun (WGS) entry which is preliminary data.</text>
</comment>
<dbReference type="InterPro" id="IPR013780">
    <property type="entry name" value="Glyco_hydro_b"/>
</dbReference>
<protein>
    <recommendedName>
        <fullName evidence="3">maltose alpha-D-glucosyltransferase</fullName>
        <ecNumber evidence="3">5.4.99.16</ecNumber>
    </recommendedName>
    <alternativeName>
        <fullName evidence="7">Maltose alpha-D-glucosyltransferase</fullName>
    </alternativeName>
</protein>
<dbReference type="SUPFAM" id="SSF51445">
    <property type="entry name" value="(Trans)glycosidases"/>
    <property type="match status" value="1"/>
</dbReference>
<dbReference type="EC" id="5.4.99.16" evidence="3"/>
<sequence>MTQKGPLDQNTQWYKDAIIYQLHVKSFFDGNGDGIGDFKGLTQKLDYIEGLGATAIWLLPFYPSPQRDDGYDIADYFGINPAFGSLRDFKVFLREAHQRGLRVITELVLNHTSDQHAWFQHSRHAKAGLPWRDFYVWSDTPDKYRDARIIFKDFESSNWTWDPVAKAYFWHRFYSHQPDLNFENPRVHKAMFKVIDYWMEMGVDGLRLDAVPYLYEAEGTNCENLPATHAFLRSLRAHVDEIFGGDRLLLAEANQWPEDAVAYFGAGNECHMAFHFPLMPRMFMALQMEDSFPIIDILEQTPPLPESAQWAIFLRNHDELTLEMVTDEERDYMYRYYASDPSARINLGIRRRLAPLLNNSRRRMEILNMLLFSLPGTPLIYYGDELGMGDNHYLGDRNGVRTPMQWSADRNAGFSQANPQKLLLPIIIDPEYHYETINVETHEHNLSSMLWWMKRVIAMRKKHAAFARGGLAFVPSNNANVLSFVRASGDETILVMVNLSRFAQAVELDLSDYEGWTPVDLFSNNRFPVISRPRYTLTMGFHDYFWFLLKKPSTEITNASQFSLPEVNVGKDWTLLFNGKWLMRLEKEILPGYLQHRTSCGAKKGVIRSVEVLEKIPFRSAAHNAIVLFIKVGYTNASSDILFIPFCFSTEESIETAIKGNRGLIMARISGPIDGFVHDSAYCLDFHALLAEVFFHKKKIQAEDGFLECLRDRNNGKDTIGFVPHEITLLRAGRRNTSIGYDHLFYCKLYRRIEEGPHPEVELLRRLSAHPAAAPHVPRFHGELVYRMLDGKSFTLAMVTALVSNVGDAWHAGLAAAQTYFEEIAAHKADPSSIPADLWKLFRPVRIDPPQFLSDVLGMYGHTMDQLGGITGAMHQALAGDAATPVFANEPYSMLYQRSLYQSLQSLTKKTMTAFKGDPHALPEEARMTPAECGAFEKEVLTAFSALLVTRISGTKIRIHGHYQLTQLLAIGNTFVIKDFEGQPNAPLSERRIKRSPLRDAAAMLNSLHRCARVALYDSLKLAASQKQALEPWIGLWFAYAGNRYLNAYIDSMKSAGVLPRSAYETNLLVKLFLLEQAVSELGVALHNDPQACPIHVRTIRQYLAIDVPRDPPAV</sequence>
<keyword evidence="6" id="KW-0413">Isomerase</keyword>
<dbReference type="FunFam" id="3.20.20.80:FF:000055">
    <property type="entry name" value="Trehalose synthase"/>
    <property type="match status" value="1"/>
</dbReference>
<dbReference type="InterPro" id="IPR032091">
    <property type="entry name" value="Malt_amylase-like_C"/>
</dbReference>
<evidence type="ECO:0000256" key="2">
    <source>
        <dbReference type="ARBA" id="ARBA00005496"/>
    </source>
</evidence>
<dbReference type="GO" id="GO:0016740">
    <property type="term" value="F:transferase activity"/>
    <property type="evidence" value="ECO:0007669"/>
    <property type="project" value="UniProtKB-KW"/>
</dbReference>
<comment type="catalytic activity">
    <reaction evidence="1">
        <text>D-maltose = alpha,alpha-trehalose</text>
        <dbReference type="Rhea" id="RHEA:15145"/>
        <dbReference type="ChEBI" id="CHEBI:16551"/>
        <dbReference type="ChEBI" id="CHEBI:17306"/>
        <dbReference type="EC" id="5.4.99.16"/>
    </reaction>
</comment>
<dbReference type="GO" id="GO:0005975">
    <property type="term" value="P:carbohydrate metabolic process"/>
    <property type="evidence" value="ECO:0007669"/>
    <property type="project" value="InterPro"/>
</dbReference>
<evidence type="ECO:0000256" key="6">
    <source>
        <dbReference type="ARBA" id="ARBA00023235"/>
    </source>
</evidence>
<evidence type="ECO:0000256" key="3">
    <source>
        <dbReference type="ARBA" id="ARBA00012619"/>
    </source>
</evidence>
<dbReference type="PANTHER" id="PTHR10357">
    <property type="entry name" value="ALPHA-AMYLASE FAMILY MEMBER"/>
    <property type="match status" value="1"/>
</dbReference>
<name>A0A1F7F0C2_UNCRA</name>
<dbReference type="GO" id="GO:0047471">
    <property type="term" value="F:maltose alpha-D-glucosyltransferase activity"/>
    <property type="evidence" value="ECO:0007669"/>
    <property type="project" value="UniProtKB-EC"/>
</dbReference>
<dbReference type="AlphaFoldDB" id="A0A1F7F0C2"/>